<dbReference type="AlphaFoldDB" id="A0A7C3Z0C2"/>
<feature type="region of interest" description="Disordered" evidence="1">
    <location>
        <begin position="218"/>
        <end position="240"/>
    </location>
</feature>
<evidence type="ECO:0000256" key="2">
    <source>
        <dbReference type="SAM" id="Phobius"/>
    </source>
</evidence>
<gene>
    <name evidence="4" type="ORF">ENW96_13465</name>
</gene>
<dbReference type="GO" id="GO:0016779">
    <property type="term" value="F:nucleotidyltransferase activity"/>
    <property type="evidence" value="ECO:0007669"/>
    <property type="project" value="UniProtKB-KW"/>
</dbReference>
<dbReference type="PANTHER" id="PTHR10953">
    <property type="entry name" value="UBIQUITIN-ACTIVATING ENZYME E1"/>
    <property type="match status" value="1"/>
</dbReference>
<keyword evidence="4" id="KW-0808">Transferase</keyword>
<reference evidence="4" key="1">
    <citation type="journal article" date="2020" name="mSystems">
        <title>Genome- and Community-Level Interaction Insights into Carbon Utilization and Element Cycling Functions of Hydrothermarchaeota in Hydrothermal Sediment.</title>
        <authorList>
            <person name="Zhou Z."/>
            <person name="Liu Y."/>
            <person name="Xu W."/>
            <person name="Pan J."/>
            <person name="Luo Z.H."/>
            <person name="Li M."/>
        </authorList>
    </citation>
    <scope>NUCLEOTIDE SEQUENCE [LARGE SCALE GENOMIC DNA]</scope>
    <source>
        <strain evidence="4">SpSt-897</strain>
    </source>
</reference>
<keyword evidence="2" id="KW-1133">Transmembrane helix</keyword>
<comment type="caution">
    <text evidence="4">The sequence shown here is derived from an EMBL/GenBank/DDBJ whole genome shotgun (WGS) entry which is preliminary data.</text>
</comment>
<dbReference type="InterPro" id="IPR035985">
    <property type="entry name" value="Ubiquitin-activating_enz"/>
</dbReference>
<keyword evidence="2" id="KW-0812">Transmembrane</keyword>
<dbReference type="Gene3D" id="3.40.50.720">
    <property type="entry name" value="NAD(P)-binding Rossmann-like Domain"/>
    <property type="match status" value="1"/>
</dbReference>
<evidence type="ECO:0000313" key="4">
    <source>
        <dbReference type="EMBL" id="HGF35364.1"/>
    </source>
</evidence>
<dbReference type="EMBL" id="DTMF01000322">
    <property type="protein sequence ID" value="HGF35364.1"/>
    <property type="molecule type" value="Genomic_DNA"/>
</dbReference>
<proteinExistence type="predicted"/>
<evidence type="ECO:0000256" key="1">
    <source>
        <dbReference type="SAM" id="MobiDB-lite"/>
    </source>
</evidence>
<dbReference type="GO" id="GO:0004792">
    <property type="term" value="F:thiosulfate-cyanide sulfurtransferase activity"/>
    <property type="evidence" value="ECO:0007669"/>
    <property type="project" value="TreeGrafter"/>
</dbReference>
<name>A0A7C3Z0C2_9BACT</name>
<dbReference type="GO" id="GO:0008641">
    <property type="term" value="F:ubiquitin-like modifier activating enzyme activity"/>
    <property type="evidence" value="ECO:0007669"/>
    <property type="project" value="InterPro"/>
</dbReference>
<organism evidence="4">
    <name type="scientific">Desulfobacca acetoxidans</name>
    <dbReference type="NCBI Taxonomy" id="60893"/>
    <lineage>
        <taxon>Bacteria</taxon>
        <taxon>Pseudomonadati</taxon>
        <taxon>Thermodesulfobacteriota</taxon>
        <taxon>Desulfobaccia</taxon>
        <taxon>Desulfobaccales</taxon>
        <taxon>Desulfobaccaceae</taxon>
        <taxon>Desulfobacca</taxon>
    </lineage>
</organism>
<keyword evidence="4" id="KW-0548">Nucleotidyltransferase</keyword>
<dbReference type="PANTHER" id="PTHR10953:SF102">
    <property type="entry name" value="ADENYLYLTRANSFERASE AND SULFURTRANSFERASE MOCS3"/>
    <property type="match status" value="1"/>
</dbReference>
<evidence type="ECO:0000259" key="3">
    <source>
        <dbReference type="Pfam" id="PF00899"/>
    </source>
</evidence>
<dbReference type="GO" id="GO:0005737">
    <property type="term" value="C:cytoplasm"/>
    <property type="evidence" value="ECO:0007669"/>
    <property type="project" value="TreeGrafter"/>
</dbReference>
<dbReference type="InterPro" id="IPR045886">
    <property type="entry name" value="ThiF/MoeB/HesA"/>
</dbReference>
<feature type="domain" description="THIF-type NAD/FAD binding fold" evidence="3">
    <location>
        <begin position="246"/>
        <end position="439"/>
    </location>
</feature>
<dbReference type="SUPFAM" id="SSF69572">
    <property type="entry name" value="Activating enzymes of the ubiquitin-like proteins"/>
    <property type="match status" value="1"/>
</dbReference>
<dbReference type="Pfam" id="PF00899">
    <property type="entry name" value="ThiF"/>
    <property type="match status" value="1"/>
</dbReference>
<dbReference type="InterPro" id="IPR000594">
    <property type="entry name" value="ThiF_NAD_FAD-bd"/>
</dbReference>
<accession>A0A7C3Z0C2</accession>
<protein>
    <submittedName>
        <fullName evidence="4">ThiF family adenylyltransferase</fullName>
    </submittedName>
</protein>
<sequence>MAFNSSERQSSAEVPDERYARQMRIPGWNQEALARARLGVVGDDPWLTGLFLAAAAALGLNRITVVAPGIDPRLAAAARGLNPQLDLTFFPGFLSHSLLEDLLWGSTVLIDLGHHALAAKLLLTLAHREGLPLVRGYDFEEDGVAGVRLFTYQKGREWRDLLAVLPRVQLPCRYRGDPVLALITAGLALEETKKVLLGEPVTPELVSYSRATGDIPETSIFQTSGGRGERAGDRGSGPSSRRFLSRSSAIALAGAGALGNFVALGLAALGFGNLTFFDPDPVEVTNLNRQILFWEAVGKPKAGALAGKIQEWFGVDARARPGYVTRATDLTEFAVVFDCTDNFASRIVLSEKCREGGQLLISGGTGVAAGQVVVYDPDRGGPTPAELLGLYDLVGGRDVDAPARRRASCVYTPEPAVIMTNQLIGGLMVDAWRRLLAGEVPRNIFYDAQGERML</sequence>
<keyword evidence="2" id="KW-0472">Membrane</keyword>
<feature type="transmembrane region" description="Helical" evidence="2">
    <location>
        <begin position="249"/>
        <end position="271"/>
    </location>
</feature>